<comment type="catalytic activity">
    <reaction evidence="5">
        <text>O-phospho-L-tyrosyl-[protein] + H2O = L-tyrosyl-[protein] + phosphate</text>
        <dbReference type="Rhea" id="RHEA:10684"/>
        <dbReference type="Rhea" id="RHEA-COMP:10136"/>
        <dbReference type="Rhea" id="RHEA-COMP:20101"/>
        <dbReference type="ChEBI" id="CHEBI:15377"/>
        <dbReference type="ChEBI" id="CHEBI:43474"/>
        <dbReference type="ChEBI" id="CHEBI:46858"/>
        <dbReference type="ChEBI" id="CHEBI:61978"/>
        <dbReference type="EC" id="3.1.3.48"/>
    </reaction>
</comment>
<evidence type="ECO:0000256" key="3">
    <source>
        <dbReference type="ARBA" id="ARBA00022801"/>
    </source>
</evidence>
<evidence type="ECO:0000256" key="2">
    <source>
        <dbReference type="ARBA" id="ARBA00013064"/>
    </source>
</evidence>
<dbReference type="AlphaFoldDB" id="A0A2T4UAL8"/>
<comment type="similarity">
    <text evidence="1">Belongs to the low molecular weight phosphotyrosine protein phosphatase family.</text>
</comment>
<dbReference type="Proteomes" id="UP000240509">
    <property type="component" value="Unassembled WGS sequence"/>
</dbReference>
<evidence type="ECO:0000313" key="8">
    <source>
        <dbReference type="EMBL" id="PTL40437.1"/>
    </source>
</evidence>
<feature type="active site" evidence="6">
    <location>
        <position position="14"/>
    </location>
</feature>
<dbReference type="PANTHER" id="PTHR11717">
    <property type="entry name" value="LOW MOLECULAR WEIGHT PROTEIN TYROSINE PHOSPHATASE"/>
    <property type="match status" value="1"/>
</dbReference>
<dbReference type="PANTHER" id="PTHR11717:SF7">
    <property type="entry name" value="LOW MOLECULAR WEIGHT PHOSPHOTYROSINE PROTEIN PHOSPHATASE"/>
    <property type="match status" value="1"/>
</dbReference>
<organism evidence="8 9">
    <name type="scientific">Alkalicoccus saliphilus</name>
    <dbReference type="NCBI Taxonomy" id="200989"/>
    <lineage>
        <taxon>Bacteria</taxon>
        <taxon>Bacillati</taxon>
        <taxon>Bacillota</taxon>
        <taxon>Bacilli</taxon>
        <taxon>Bacillales</taxon>
        <taxon>Bacillaceae</taxon>
        <taxon>Alkalicoccus</taxon>
    </lineage>
</organism>
<dbReference type="CDD" id="cd16343">
    <property type="entry name" value="LMWPTP"/>
    <property type="match status" value="1"/>
</dbReference>
<reference evidence="8 9" key="1">
    <citation type="submission" date="2018-03" db="EMBL/GenBank/DDBJ databases">
        <title>Alkalicoccus saliphilus sp. nov., isolated from a mineral pool.</title>
        <authorList>
            <person name="Zhao B."/>
        </authorList>
    </citation>
    <scope>NUCLEOTIDE SEQUENCE [LARGE SCALE GENOMIC DNA]</scope>
    <source>
        <strain evidence="8 9">6AG</strain>
    </source>
</reference>
<evidence type="ECO:0000313" key="9">
    <source>
        <dbReference type="Proteomes" id="UP000240509"/>
    </source>
</evidence>
<keyword evidence="4" id="KW-0904">Protein phosphatase</keyword>
<dbReference type="InterPro" id="IPR050438">
    <property type="entry name" value="LMW_PTPase"/>
</dbReference>
<keyword evidence="3" id="KW-0378">Hydrolase</keyword>
<dbReference type="InterPro" id="IPR036196">
    <property type="entry name" value="Ptyr_pPase_sf"/>
</dbReference>
<dbReference type="EMBL" id="PZJJ01000001">
    <property type="protein sequence ID" value="PTL40437.1"/>
    <property type="molecule type" value="Genomic_DNA"/>
</dbReference>
<evidence type="ECO:0000256" key="4">
    <source>
        <dbReference type="ARBA" id="ARBA00022912"/>
    </source>
</evidence>
<dbReference type="SMART" id="SM00226">
    <property type="entry name" value="LMWPc"/>
    <property type="match status" value="1"/>
</dbReference>
<gene>
    <name evidence="8" type="ORF">C6Y45_00570</name>
</gene>
<feature type="active site" description="Proton donor" evidence="6">
    <location>
        <position position="124"/>
    </location>
</feature>
<dbReference type="PRINTS" id="PR00719">
    <property type="entry name" value="LMWPTPASE"/>
</dbReference>
<evidence type="ECO:0000256" key="5">
    <source>
        <dbReference type="ARBA" id="ARBA00051722"/>
    </source>
</evidence>
<feature type="domain" description="Phosphotyrosine protein phosphatase I" evidence="7">
    <location>
        <begin position="2"/>
        <end position="148"/>
    </location>
</feature>
<feature type="active site" description="Nucleophile" evidence="6">
    <location>
        <position position="8"/>
    </location>
</feature>
<evidence type="ECO:0000256" key="1">
    <source>
        <dbReference type="ARBA" id="ARBA00011063"/>
    </source>
</evidence>
<comment type="caution">
    <text evidence="8">The sequence shown here is derived from an EMBL/GenBank/DDBJ whole genome shotgun (WGS) entry which is preliminary data.</text>
</comment>
<name>A0A2T4UAL8_9BACI</name>
<evidence type="ECO:0000259" key="7">
    <source>
        <dbReference type="SMART" id="SM00226"/>
    </source>
</evidence>
<protein>
    <recommendedName>
        <fullName evidence="2">protein-tyrosine-phosphatase</fullName>
        <ecNumber evidence="2">3.1.3.48</ecNumber>
    </recommendedName>
</protein>
<dbReference type="InterPro" id="IPR023485">
    <property type="entry name" value="Ptyr_pPase"/>
</dbReference>
<sequence>MIRVVFICLGNICRSPMAEAILRKKVEEAGLSHLIHIDSAGTGSWHAGSKPHAGTKKILERENIPDRGMTAREITPEDLEADYVAAMDASNLGFIHRMAGHEKEINAFRLLDLLSEKKEPDVPDPYMTGDFNETYILIDEGTDALLSYIREQENI</sequence>
<dbReference type="OrthoDB" id="9784339at2"/>
<dbReference type="Gene3D" id="3.40.50.2300">
    <property type="match status" value="1"/>
</dbReference>
<dbReference type="EC" id="3.1.3.48" evidence="2"/>
<dbReference type="InterPro" id="IPR017867">
    <property type="entry name" value="Tyr_phospatase_low_mol_wt"/>
</dbReference>
<evidence type="ECO:0000256" key="6">
    <source>
        <dbReference type="PIRSR" id="PIRSR617867-1"/>
    </source>
</evidence>
<dbReference type="GO" id="GO:0004725">
    <property type="term" value="F:protein tyrosine phosphatase activity"/>
    <property type="evidence" value="ECO:0007669"/>
    <property type="project" value="UniProtKB-EC"/>
</dbReference>
<proteinExistence type="inferred from homology"/>
<accession>A0A2T4UAL8</accession>
<dbReference type="SUPFAM" id="SSF52788">
    <property type="entry name" value="Phosphotyrosine protein phosphatases I"/>
    <property type="match status" value="1"/>
</dbReference>
<dbReference type="RefSeq" id="WP_107582903.1">
    <property type="nucleotide sequence ID" value="NZ_PZJJ01000001.1"/>
</dbReference>
<dbReference type="Pfam" id="PF01451">
    <property type="entry name" value="LMWPc"/>
    <property type="match status" value="1"/>
</dbReference>
<keyword evidence="9" id="KW-1185">Reference proteome</keyword>